<comment type="caution">
    <text evidence="5">The sequence shown here is derived from an EMBL/GenBank/DDBJ whole genome shotgun (WGS) entry which is preliminary data.</text>
</comment>
<dbReference type="InterPro" id="IPR039532">
    <property type="entry name" value="TetR_C_Firmicutes"/>
</dbReference>
<dbReference type="RefSeq" id="WP_207110577.1">
    <property type="nucleotide sequence ID" value="NZ_JAFLVR010000073.1"/>
</dbReference>
<sequence>MSNKTDRTKLHIIQTFFTMMDEVGFEKITVANLAKQAKINRGTFYHHFPDKYAVLEEVEEEIYANFEQVLNDHIGWAVTEKIDVYGRQHVARFFKEACLVVMNFLYERKDTAQTLLGEHGRPQFIEKLERAYVSAVQRKIRLNANESTELEKLQQEFIYYGAIAIVKRWIRNGVKESPEEVAEVISKCMTTPPIEIFESIERGEADTK</sequence>
<accession>A0ABS3HNF1</accession>
<organism evidence="5 6">
    <name type="scientific">Candidatus Enterococcus murrayae</name>
    <dbReference type="NCBI Taxonomy" id="2815321"/>
    <lineage>
        <taxon>Bacteria</taxon>
        <taxon>Bacillati</taxon>
        <taxon>Bacillota</taxon>
        <taxon>Bacilli</taxon>
        <taxon>Lactobacillales</taxon>
        <taxon>Enterococcaceae</taxon>
        <taxon>Enterococcus</taxon>
    </lineage>
</organism>
<dbReference type="PROSITE" id="PS50977">
    <property type="entry name" value="HTH_TETR_2"/>
    <property type="match status" value="1"/>
</dbReference>
<dbReference type="Pfam" id="PF00440">
    <property type="entry name" value="TetR_N"/>
    <property type="match status" value="1"/>
</dbReference>
<dbReference type="PANTHER" id="PTHR43479">
    <property type="entry name" value="ACREF/ENVCD OPERON REPRESSOR-RELATED"/>
    <property type="match status" value="1"/>
</dbReference>
<feature type="domain" description="HTH tetR-type" evidence="4">
    <location>
        <begin position="6"/>
        <end position="66"/>
    </location>
</feature>
<evidence type="ECO:0000256" key="3">
    <source>
        <dbReference type="SAM" id="Coils"/>
    </source>
</evidence>
<proteinExistence type="predicted"/>
<reference evidence="5 6" key="1">
    <citation type="submission" date="2021-03" db="EMBL/GenBank/DDBJ databases">
        <title>Enterococcal diversity collection.</title>
        <authorList>
            <person name="Gilmore M.S."/>
            <person name="Schwartzman J."/>
            <person name="Van Tyne D."/>
            <person name="Martin M."/>
            <person name="Earl A.M."/>
            <person name="Manson A.L."/>
            <person name="Straub T."/>
            <person name="Salamzade R."/>
            <person name="Saavedra J."/>
            <person name="Lebreton F."/>
            <person name="Prichula J."/>
            <person name="Schaufler K."/>
            <person name="Gaca A."/>
            <person name="Sgardioli B."/>
            <person name="Wagenaar J."/>
            <person name="Strong T."/>
        </authorList>
    </citation>
    <scope>NUCLEOTIDE SEQUENCE [LARGE SCALE GENOMIC DNA]</scope>
    <source>
        <strain evidence="5 6">MJM16</strain>
    </source>
</reference>
<gene>
    <name evidence="5" type="ORF">JZO85_21525</name>
</gene>
<evidence type="ECO:0000259" key="4">
    <source>
        <dbReference type="PROSITE" id="PS50977"/>
    </source>
</evidence>
<feature type="DNA-binding region" description="H-T-H motif" evidence="2">
    <location>
        <begin position="29"/>
        <end position="48"/>
    </location>
</feature>
<dbReference type="EMBL" id="JAFLVR010000073">
    <property type="protein sequence ID" value="MBO0454853.1"/>
    <property type="molecule type" value="Genomic_DNA"/>
</dbReference>
<dbReference type="PANTHER" id="PTHR43479:SF7">
    <property type="entry name" value="TETR-FAMILY TRANSCRIPTIONAL REGULATOR"/>
    <property type="match status" value="1"/>
</dbReference>
<keyword evidence="1 2" id="KW-0238">DNA-binding</keyword>
<evidence type="ECO:0000313" key="6">
    <source>
        <dbReference type="Proteomes" id="UP000664495"/>
    </source>
</evidence>
<dbReference type="Gene3D" id="1.10.357.10">
    <property type="entry name" value="Tetracycline Repressor, domain 2"/>
    <property type="match status" value="1"/>
</dbReference>
<protein>
    <submittedName>
        <fullName evidence="5">TetR/AcrR family transcriptional regulator</fullName>
    </submittedName>
</protein>
<dbReference type="InterPro" id="IPR050624">
    <property type="entry name" value="HTH-type_Tx_Regulator"/>
</dbReference>
<dbReference type="PROSITE" id="PS01081">
    <property type="entry name" value="HTH_TETR_1"/>
    <property type="match status" value="1"/>
</dbReference>
<dbReference type="Proteomes" id="UP000664495">
    <property type="component" value="Unassembled WGS sequence"/>
</dbReference>
<keyword evidence="6" id="KW-1185">Reference proteome</keyword>
<evidence type="ECO:0000256" key="1">
    <source>
        <dbReference type="ARBA" id="ARBA00023125"/>
    </source>
</evidence>
<feature type="coiled-coil region" evidence="3">
    <location>
        <begin position="125"/>
        <end position="156"/>
    </location>
</feature>
<dbReference type="PRINTS" id="PR00455">
    <property type="entry name" value="HTHTETR"/>
</dbReference>
<dbReference type="InterPro" id="IPR001647">
    <property type="entry name" value="HTH_TetR"/>
</dbReference>
<keyword evidence="3" id="KW-0175">Coiled coil</keyword>
<dbReference type="InterPro" id="IPR023772">
    <property type="entry name" value="DNA-bd_HTH_TetR-type_CS"/>
</dbReference>
<name>A0ABS3HNF1_9ENTE</name>
<evidence type="ECO:0000313" key="5">
    <source>
        <dbReference type="EMBL" id="MBO0454853.1"/>
    </source>
</evidence>
<evidence type="ECO:0000256" key="2">
    <source>
        <dbReference type="PROSITE-ProRule" id="PRU00335"/>
    </source>
</evidence>
<dbReference type="Pfam" id="PF14278">
    <property type="entry name" value="TetR_C_8"/>
    <property type="match status" value="1"/>
</dbReference>
<dbReference type="InterPro" id="IPR009057">
    <property type="entry name" value="Homeodomain-like_sf"/>
</dbReference>
<dbReference type="SUPFAM" id="SSF46689">
    <property type="entry name" value="Homeodomain-like"/>
    <property type="match status" value="1"/>
</dbReference>